<feature type="region of interest" description="Disordered" evidence="1">
    <location>
        <begin position="36"/>
        <end position="66"/>
    </location>
</feature>
<organism evidence="2 3">
    <name type="scientific">Portunus trituberculatus</name>
    <name type="common">Swimming crab</name>
    <name type="synonym">Neptunus trituberculatus</name>
    <dbReference type="NCBI Taxonomy" id="210409"/>
    <lineage>
        <taxon>Eukaryota</taxon>
        <taxon>Metazoa</taxon>
        <taxon>Ecdysozoa</taxon>
        <taxon>Arthropoda</taxon>
        <taxon>Crustacea</taxon>
        <taxon>Multicrustacea</taxon>
        <taxon>Malacostraca</taxon>
        <taxon>Eumalacostraca</taxon>
        <taxon>Eucarida</taxon>
        <taxon>Decapoda</taxon>
        <taxon>Pleocyemata</taxon>
        <taxon>Brachyura</taxon>
        <taxon>Eubrachyura</taxon>
        <taxon>Portunoidea</taxon>
        <taxon>Portunidae</taxon>
        <taxon>Portuninae</taxon>
        <taxon>Portunus</taxon>
    </lineage>
</organism>
<feature type="compositionally biased region" description="Polar residues" evidence="1">
    <location>
        <begin position="56"/>
        <end position="66"/>
    </location>
</feature>
<reference evidence="2 3" key="1">
    <citation type="submission" date="2019-05" db="EMBL/GenBank/DDBJ databases">
        <title>Another draft genome of Portunus trituberculatus and its Hox gene families provides insights of decapod evolution.</title>
        <authorList>
            <person name="Jeong J.-H."/>
            <person name="Song I."/>
            <person name="Kim S."/>
            <person name="Choi T."/>
            <person name="Kim D."/>
            <person name="Ryu S."/>
            <person name="Kim W."/>
        </authorList>
    </citation>
    <scope>NUCLEOTIDE SEQUENCE [LARGE SCALE GENOMIC DNA]</scope>
    <source>
        <tissue evidence="2">Muscle</tissue>
    </source>
</reference>
<name>A0A5B7GHF8_PORTR</name>
<dbReference type="EMBL" id="VSRR010014291">
    <property type="protein sequence ID" value="MPC56833.1"/>
    <property type="molecule type" value="Genomic_DNA"/>
</dbReference>
<accession>A0A5B7GHF8</accession>
<evidence type="ECO:0000313" key="2">
    <source>
        <dbReference type="EMBL" id="MPC56833.1"/>
    </source>
</evidence>
<dbReference type="Proteomes" id="UP000324222">
    <property type="component" value="Unassembled WGS sequence"/>
</dbReference>
<gene>
    <name evidence="2" type="ORF">E2C01_050799</name>
</gene>
<sequence>MYPSSTETAKIHLTLNALHYTMLLRAWTDVSWRGKKGNGSVKGYYPTPPPGRENRTLNSKAVSWAW</sequence>
<evidence type="ECO:0000256" key="1">
    <source>
        <dbReference type="SAM" id="MobiDB-lite"/>
    </source>
</evidence>
<dbReference type="AlphaFoldDB" id="A0A5B7GHF8"/>
<comment type="caution">
    <text evidence="2">The sequence shown here is derived from an EMBL/GenBank/DDBJ whole genome shotgun (WGS) entry which is preliminary data.</text>
</comment>
<protein>
    <submittedName>
        <fullName evidence="2">Uncharacterized protein</fullName>
    </submittedName>
</protein>
<keyword evidence="3" id="KW-1185">Reference proteome</keyword>
<proteinExistence type="predicted"/>
<evidence type="ECO:0000313" key="3">
    <source>
        <dbReference type="Proteomes" id="UP000324222"/>
    </source>
</evidence>